<evidence type="ECO:0000259" key="11">
    <source>
        <dbReference type="Pfam" id="PF03033"/>
    </source>
</evidence>
<keyword evidence="1 10" id="KW-1003">Cell membrane</keyword>
<keyword evidence="9 10" id="KW-0961">Cell wall biogenesis/degradation</keyword>
<dbReference type="Pfam" id="PF03033">
    <property type="entry name" value="Glyco_transf_28"/>
    <property type="match status" value="1"/>
</dbReference>
<evidence type="ECO:0000313" key="13">
    <source>
        <dbReference type="EMBL" id="KSU50558.1"/>
    </source>
</evidence>
<feature type="binding site" evidence="10">
    <location>
        <begin position="10"/>
        <end position="12"/>
    </location>
    <ligand>
        <name>UDP-N-acetyl-alpha-D-glucosamine</name>
        <dbReference type="ChEBI" id="CHEBI:57705"/>
    </ligand>
</feature>
<dbReference type="GO" id="GO:0009252">
    <property type="term" value="P:peptidoglycan biosynthetic process"/>
    <property type="evidence" value="ECO:0007669"/>
    <property type="project" value="UniProtKB-UniRule"/>
</dbReference>
<gene>
    <name evidence="10" type="primary">murG</name>
    <name evidence="13" type="ORF">AS033_04035</name>
</gene>
<evidence type="ECO:0000256" key="1">
    <source>
        <dbReference type="ARBA" id="ARBA00022475"/>
    </source>
</evidence>
<dbReference type="PANTHER" id="PTHR21015">
    <property type="entry name" value="UDP-N-ACETYLGLUCOSAMINE--N-ACETYLMURAMYL-(PENTAPEPTIDE) PYROPHOSPHORYL-UNDECAPRENOL N-ACETYLGLUCOSAMINE TRANSFERASE 1"/>
    <property type="match status" value="1"/>
</dbReference>
<proteinExistence type="inferred from homology"/>
<evidence type="ECO:0000256" key="9">
    <source>
        <dbReference type="ARBA" id="ARBA00023316"/>
    </source>
</evidence>
<comment type="function">
    <text evidence="10">Cell wall formation. Catalyzes the transfer of a GlcNAc subunit on undecaprenyl-pyrophosphoryl-MurNAc-pentapeptide (lipid intermediate I) to form undecaprenyl-pyrophosphoryl-MurNAc-(pentapeptide)GlcNAc (lipid intermediate II).</text>
</comment>
<feature type="domain" description="Glycosyl transferase family 28 C-terminal" evidence="12">
    <location>
        <begin position="192"/>
        <end position="340"/>
    </location>
</feature>
<dbReference type="PANTHER" id="PTHR21015:SF22">
    <property type="entry name" value="GLYCOSYLTRANSFERASE"/>
    <property type="match status" value="1"/>
</dbReference>
<dbReference type="NCBIfam" id="TIGR01133">
    <property type="entry name" value="murG"/>
    <property type="match status" value="1"/>
</dbReference>
<accession>A0A0V8GJV7</accession>
<name>A0A0V8GJV7_9BACL</name>
<dbReference type="GO" id="GO:0005886">
    <property type="term" value="C:plasma membrane"/>
    <property type="evidence" value="ECO:0007669"/>
    <property type="project" value="UniProtKB-SubCell"/>
</dbReference>
<dbReference type="HAMAP" id="MF_00033">
    <property type="entry name" value="MurG"/>
    <property type="match status" value="1"/>
</dbReference>
<comment type="subcellular location">
    <subcellularLocation>
        <location evidence="10">Cell membrane</location>
        <topology evidence="10">Peripheral membrane protein</topology>
        <orientation evidence="10">Cytoplasmic side</orientation>
    </subcellularLocation>
</comment>
<dbReference type="SUPFAM" id="SSF53756">
    <property type="entry name" value="UDP-Glycosyltransferase/glycogen phosphorylase"/>
    <property type="match status" value="1"/>
</dbReference>
<organism evidence="13 14">
    <name type="scientific">Exiguobacterium indicum</name>
    <dbReference type="NCBI Taxonomy" id="296995"/>
    <lineage>
        <taxon>Bacteria</taxon>
        <taxon>Bacillati</taxon>
        <taxon>Bacillota</taxon>
        <taxon>Bacilli</taxon>
        <taxon>Bacillales</taxon>
        <taxon>Bacillales Family XII. Incertae Sedis</taxon>
        <taxon>Exiguobacterium</taxon>
    </lineage>
</organism>
<evidence type="ECO:0000256" key="4">
    <source>
        <dbReference type="ARBA" id="ARBA00022679"/>
    </source>
</evidence>
<dbReference type="AlphaFoldDB" id="A0A0V8GJV7"/>
<dbReference type="UniPathway" id="UPA00219"/>
<dbReference type="GO" id="GO:0051301">
    <property type="term" value="P:cell division"/>
    <property type="evidence" value="ECO:0007669"/>
    <property type="project" value="UniProtKB-KW"/>
</dbReference>
<comment type="caution">
    <text evidence="13">The sequence shown here is derived from an EMBL/GenBank/DDBJ whole genome shotgun (WGS) entry which is preliminary data.</text>
</comment>
<feature type="domain" description="Glycosyltransferase family 28 N-terminal" evidence="11">
    <location>
        <begin position="3"/>
        <end position="141"/>
    </location>
</feature>
<feature type="binding site" evidence="10">
    <location>
        <position position="198"/>
    </location>
    <ligand>
        <name>UDP-N-acetyl-alpha-D-glucosamine</name>
        <dbReference type="ChEBI" id="CHEBI:57705"/>
    </ligand>
</feature>
<evidence type="ECO:0000313" key="14">
    <source>
        <dbReference type="Proteomes" id="UP000053797"/>
    </source>
</evidence>
<keyword evidence="8 10" id="KW-0131">Cell cycle</keyword>
<comment type="similarity">
    <text evidence="10">Belongs to the glycosyltransferase 28 family. MurG subfamily.</text>
</comment>
<evidence type="ECO:0000256" key="10">
    <source>
        <dbReference type="HAMAP-Rule" id="MF_00033"/>
    </source>
</evidence>
<feature type="binding site" evidence="10">
    <location>
        <position position="296"/>
    </location>
    <ligand>
        <name>UDP-N-acetyl-alpha-D-glucosamine</name>
        <dbReference type="ChEBI" id="CHEBI:57705"/>
    </ligand>
</feature>
<dbReference type="OrthoDB" id="9808936at2"/>
<keyword evidence="5 10" id="KW-0133">Cell shape</keyword>
<evidence type="ECO:0000259" key="12">
    <source>
        <dbReference type="Pfam" id="PF04101"/>
    </source>
</evidence>
<dbReference type="CDD" id="cd03785">
    <property type="entry name" value="GT28_MurG"/>
    <property type="match status" value="1"/>
</dbReference>
<dbReference type="GO" id="GO:0050511">
    <property type="term" value="F:undecaprenyldiphospho-muramoylpentapeptide beta-N-acetylglucosaminyltransferase activity"/>
    <property type="evidence" value="ECO:0007669"/>
    <property type="project" value="UniProtKB-UniRule"/>
</dbReference>
<comment type="pathway">
    <text evidence="10">Cell wall biogenesis; peptidoglycan biosynthesis.</text>
</comment>
<evidence type="ECO:0000256" key="8">
    <source>
        <dbReference type="ARBA" id="ARBA00023306"/>
    </source>
</evidence>
<dbReference type="EMBL" id="LNQL01000001">
    <property type="protein sequence ID" value="KSU50558.1"/>
    <property type="molecule type" value="Genomic_DNA"/>
</dbReference>
<evidence type="ECO:0000256" key="6">
    <source>
        <dbReference type="ARBA" id="ARBA00022984"/>
    </source>
</evidence>
<dbReference type="Gene3D" id="3.40.50.2000">
    <property type="entry name" value="Glycogen Phosphorylase B"/>
    <property type="match status" value="2"/>
</dbReference>
<dbReference type="Proteomes" id="UP000053797">
    <property type="component" value="Unassembled WGS sequence"/>
</dbReference>
<keyword evidence="2 10" id="KW-0132">Cell division</keyword>
<dbReference type="GO" id="GO:0008360">
    <property type="term" value="P:regulation of cell shape"/>
    <property type="evidence" value="ECO:0007669"/>
    <property type="project" value="UniProtKB-KW"/>
</dbReference>
<dbReference type="GO" id="GO:0051991">
    <property type="term" value="F:UDP-N-acetyl-D-glucosamine:N-acetylmuramoyl-L-alanyl-D-glutamyl-meso-2,6-diaminopimelyl-D-alanyl-D-alanine-diphosphoundecaprenol 4-beta-N-acetylglucosaminlytransferase activity"/>
    <property type="evidence" value="ECO:0007669"/>
    <property type="project" value="RHEA"/>
</dbReference>
<dbReference type="GO" id="GO:0005975">
    <property type="term" value="P:carbohydrate metabolic process"/>
    <property type="evidence" value="ECO:0007669"/>
    <property type="project" value="InterPro"/>
</dbReference>
<dbReference type="GO" id="GO:0071555">
    <property type="term" value="P:cell wall organization"/>
    <property type="evidence" value="ECO:0007669"/>
    <property type="project" value="UniProtKB-KW"/>
</dbReference>
<sequence length="364" mass="39856">MKIVVSGGGTGGHIYPALAMIRELEQRMPCEVLYIGTENGLEADIVRRAGIPFESIEISGIRRSLSFENVKTGIRFVKSVRRVRRLLRQFQPDIVVGTGGFVCGPVLYTAAKMGFKTLVHEQNSLPGITNKFLARYVDRVALSFKGSGHHFGKNEAKTVLIGNPRASEVAELNINPLEERQRFGFEEGRPLVVIYGGSRGAPAINEAVVDMMPKVEQAGWSLLFVTGQIHYDTIVSRVGSVPERIQLRPFVYDLPNILKASQLVISRSGASTLAELTTLGLPSVLIPSPYVTENHQEVNASSLVETGASLLIREQELTGDRLFEACEKALAQQQMMSEAALALGMPNASRDLVDELLRLTGQKN</sequence>
<keyword evidence="6 10" id="KW-0573">Peptidoglycan synthesis</keyword>
<dbReference type="EC" id="2.4.1.227" evidence="10"/>
<dbReference type="InterPro" id="IPR006009">
    <property type="entry name" value="GlcNAc_MurG"/>
</dbReference>
<reference evidence="13 14" key="1">
    <citation type="journal article" date="2015" name="Int. J. Syst. Evol. Microbiol.">
        <title>Exiguobacterium enclense sp. nov., isolated from sediment.</title>
        <authorList>
            <person name="Dastager S.G."/>
            <person name="Mawlankar R."/>
            <person name="Sonalkar V.V."/>
            <person name="Thorat M.N."/>
            <person name="Mual P."/>
            <person name="Verma A."/>
            <person name="Krishnamurthi S."/>
            <person name="Tang S.K."/>
            <person name="Li W.J."/>
        </authorList>
    </citation>
    <scope>NUCLEOTIDE SEQUENCE [LARGE SCALE GENOMIC DNA]</scope>
    <source>
        <strain evidence="13 14">NIO-1109</strain>
    </source>
</reference>
<keyword evidence="4 10" id="KW-0808">Transferase</keyword>
<comment type="catalytic activity">
    <reaction evidence="10">
        <text>di-trans,octa-cis-undecaprenyl diphospho-N-acetyl-alpha-D-muramoyl-L-alanyl-D-glutamyl-meso-2,6-diaminopimeloyl-D-alanyl-D-alanine + UDP-N-acetyl-alpha-D-glucosamine = di-trans,octa-cis-undecaprenyl diphospho-[N-acetyl-alpha-D-glucosaminyl-(1-&gt;4)]-N-acetyl-alpha-D-muramoyl-L-alanyl-D-glutamyl-meso-2,6-diaminopimeloyl-D-alanyl-D-alanine + UDP + H(+)</text>
        <dbReference type="Rhea" id="RHEA:31227"/>
        <dbReference type="ChEBI" id="CHEBI:15378"/>
        <dbReference type="ChEBI" id="CHEBI:57705"/>
        <dbReference type="ChEBI" id="CHEBI:58223"/>
        <dbReference type="ChEBI" id="CHEBI:61387"/>
        <dbReference type="ChEBI" id="CHEBI:61388"/>
        <dbReference type="EC" id="2.4.1.227"/>
    </reaction>
</comment>
<evidence type="ECO:0000256" key="5">
    <source>
        <dbReference type="ARBA" id="ARBA00022960"/>
    </source>
</evidence>
<protein>
    <recommendedName>
        <fullName evidence="10">UDP-N-acetylglucosamine--N-acetylmuramyl-(pentapeptide) pyrophosphoryl-undecaprenol N-acetylglucosamine transferase</fullName>
        <ecNumber evidence="10">2.4.1.227</ecNumber>
    </recommendedName>
    <alternativeName>
        <fullName evidence="10">Undecaprenyl-PP-MurNAc-pentapeptide-UDPGlcNAc GlcNAc transferase</fullName>
    </alternativeName>
</protein>
<evidence type="ECO:0000256" key="7">
    <source>
        <dbReference type="ARBA" id="ARBA00023136"/>
    </source>
</evidence>
<evidence type="ECO:0000256" key="2">
    <source>
        <dbReference type="ARBA" id="ARBA00022618"/>
    </source>
</evidence>
<dbReference type="Pfam" id="PF04101">
    <property type="entry name" value="Glyco_tran_28_C"/>
    <property type="match status" value="1"/>
</dbReference>
<feature type="binding site" evidence="10">
    <location>
        <position position="123"/>
    </location>
    <ligand>
        <name>UDP-N-acetyl-alpha-D-glucosamine</name>
        <dbReference type="ChEBI" id="CHEBI:57705"/>
    </ligand>
</feature>
<keyword evidence="3 10" id="KW-0328">Glycosyltransferase</keyword>
<dbReference type="RefSeq" id="WP_058264785.1">
    <property type="nucleotide sequence ID" value="NZ_FMYN01000001.1"/>
</dbReference>
<evidence type="ECO:0000256" key="3">
    <source>
        <dbReference type="ARBA" id="ARBA00022676"/>
    </source>
</evidence>
<keyword evidence="7 10" id="KW-0472">Membrane</keyword>
<comment type="caution">
    <text evidence="10">Lacks conserved residue(s) required for the propagation of feature annotation.</text>
</comment>
<dbReference type="InterPro" id="IPR007235">
    <property type="entry name" value="Glyco_trans_28_C"/>
</dbReference>
<dbReference type="InterPro" id="IPR004276">
    <property type="entry name" value="GlycoTrans_28_N"/>
</dbReference>